<dbReference type="GO" id="GO:0070988">
    <property type="term" value="P:demethylation"/>
    <property type="evidence" value="ECO:0007669"/>
    <property type="project" value="InterPro"/>
</dbReference>
<sequence length="273" mass="30340">NFTYCPATGLAVGNEHSEFAGWAFPFPGVSVMEEFISEDEESELVELMDRDDWKPSQSGRRKQDYGPKVNFKKQRLKAGSFSGLPSFSRKIVAQMEACSLLDGFSPVEQCNLDYRPERGSAIDPHFDDCWLWGERLVTLNLLSHTVLSMSCDSEGSIQLMPAARKENEPSPHGALPAGSDAGQERRSSCLASPRLVPCREVRVGIALPRRSLVVLRGAARYGWKHGIHRGHIRRRRVGVTFRELSAEFSPGGAQEELGRELLAIALSFRGRPV</sequence>
<dbReference type="InterPro" id="IPR037151">
    <property type="entry name" value="AlkB-like_sf"/>
</dbReference>
<comment type="cofactor">
    <cofactor evidence="1">
        <name>Fe(2+)</name>
        <dbReference type="ChEBI" id="CHEBI:29033"/>
    </cofactor>
</comment>
<keyword evidence="2" id="KW-0408">Iron</keyword>
<dbReference type="OrthoDB" id="442860at2759"/>
<comment type="similarity">
    <text evidence="2">Belongs to the iron/ascorbate-dependent oxidoreductase family.</text>
</comment>
<accession>A0A7K8XAY5</accession>
<evidence type="ECO:0000256" key="2">
    <source>
        <dbReference type="RuleBase" id="RU003682"/>
    </source>
</evidence>
<keyword evidence="5" id="KW-0223">Dioxygenase</keyword>
<feature type="region of interest" description="Disordered" evidence="3">
    <location>
        <begin position="164"/>
        <end position="186"/>
    </location>
</feature>
<dbReference type="GO" id="GO:0051213">
    <property type="term" value="F:dioxygenase activity"/>
    <property type="evidence" value="ECO:0007669"/>
    <property type="project" value="UniProtKB-KW"/>
</dbReference>
<evidence type="ECO:0000256" key="1">
    <source>
        <dbReference type="ARBA" id="ARBA00001954"/>
    </source>
</evidence>
<dbReference type="GO" id="GO:0030496">
    <property type="term" value="C:midbody"/>
    <property type="evidence" value="ECO:0007669"/>
    <property type="project" value="TreeGrafter"/>
</dbReference>
<proteinExistence type="inferred from homology"/>
<reference evidence="5 6" key="1">
    <citation type="submission" date="2019-09" db="EMBL/GenBank/DDBJ databases">
        <title>Bird 10,000 Genomes (B10K) Project - Family phase.</title>
        <authorList>
            <person name="Zhang G."/>
        </authorList>
    </citation>
    <scope>NUCLEOTIDE SEQUENCE [LARGE SCALE GENOMIC DNA]</scope>
    <source>
        <strain evidence="5">B10K-DU-001-04</strain>
        <tissue evidence="5">Muscle</tissue>
    </source>
</reference>
<dbReference type="InterPro" id="IPR005123">
    <property type="entry name" value="Oxoglu/Fe-dep_dioxygenase_dom"/>
</dbReference>
<keyword evidence="2" id="KW-0479">Metal-binding</keyword>
<dbReference type="Gene3D" id="2.60.120.590">
    <property type="entry name" value="Alpha-ketoglutarate-dependent dioxygenase AlkB-like"/>
    <property type="match status" value="1"/>
</dbReference>
<evidence type="ECO:0000259" key="4">
    <source>
        <dbReference type="PROSITE" id="PS51471"/>
    </source>
</evidence>
<gene>
    <name evidence="5" type="primary">Alkbh4</name>
    <name evidence="5" type="ORF">EUBBOU_R01397</name>
</gene>
<dbReference type="PANTHER" id="PTHR12463">
    <property type="entry name" value="OXYGENASE-RELATED"/>
    <property type="match status" value="1"/>
</dbReference>
<dbReference type="GO" id="GO:0031032">
    <property type="term" value="P:actomyosin structure organization"/>
    <property type="evidence" value="ECO:0007669"/>
    <property type="project" value="TreeGrafter"/>
</dbReference>
<evidence type="ECO:0000256" key="3">
    <source>
        <dbReference type="SAM" id="MobiDB-lite"/>
    </source>
</evidence>
<protein>
    <submittedName>
        <fullName evidence="5">ALKB4 dioxygenase</fullName>
    </submittedName>
</protein>
<dbReference type="GO" id="GO:0070938">
    <property type="term" value="C:contractile ring"/>
    <property type="evidence" value="ECO:0007669"/>
    <property type="project" value="TreeGrafter"/>
</dbReference>
<dbReference type="Proteomes" id="UP000583613">
    <property type="component" value="Unassembled WGS sequence"/>
</dbReference>
<feature type="non-terminal residue" evidence="5">
    <location>
        <position position="273"/>
    </location>
</feature>
<feature type="domain" description="Fe2OG dioxygenase" evidence="4">
    <location>
        <begin position="106"/>
        <end position="245"/>
    </location>
</feature>
<comment type="caution">
    <text evidence="5">The sequence shown here is derived from an EMBL/GenBank/DDBJ whole genome shotgun (WGS) entry which is preliminary data.</text>
</comment>
<dbReference type="EMBL" id="VWZE01007111">
    <property type="protein sequence ID" value="NXF88295.1"/>
    <property type="molecule type" value="Genomic_DNA"/>
</dbReference>
<organism evidence="5 6">
    <name type="scientific">Eubucco bourcierii</name>
    <name type="common">red-headed barbet</name>
    <dbReference type="NCBI Taxonomy" id="91767"/>
    <lineage>
        <taxon>Eukaryota</taxon>
        <taxon>Metazoa</taxon>
        <taxon>Chordata</taxon>
        <taxon>Craniata</taxon>
        <taxon>Vertebrata</taxon>
        <taxon>Euteleostomi</taxon>
        <taxon>Archelosauria</taxon>
        <taxon>Archosauria</taxon>
        <taxon>Dinosauria</taxon>
        <taxon>Saurischia</taxon>
        <taxon>Theropoda</taxon>
        <taxon>Coelurosauria</taxon>
        <taxon>Aves</taxon>
        <taxon>Neognathae</taxon>
        <taxon>Neoaves</taxon>
        <taxon>Telluraves</taxon>
        <taxon>Coraciimorphae</taxon>
        <taxon>Piciformes</taxon>
        <taxon>Ramphastidae</taxon>
        <taxon>Eubucco</taxon>
    </lineage>
</organism>
<keyword evidence="6" id="KW-1185">Reference proteome</keyword>
<dbReference type="InterPro" id="IPR032857">
    <property type="entry name" value="ALKBH4"/>
</dbReference>
<name>A0A7K8XAY5_9PICI</name>
<evidence type="ECO:0000313" key="5">
    <source>
        <dbReference type="EMBL" id="NXF88295.1"/>
    </source>
</evidence>
<dbReference type="AlphaFoldDB" id="A0A7K8XAY5"/>
<evidence type="ECO:0000313" key="6">
    <source>
        <dbReference type="Proteomes" id="UP000583613"/>
    </source>
</evidence>
<dbReference type="GO" id="GO:0003779">
    <property type="term" value="F:actin binding"/>
    <property type="evidence" value="ECO:0007669"/>
    <property type="project" value="TreeGrafter"/>
</dbReference>
<dbReference type="PANTHER" id="PTHR12463:SF0">
    <property type="entry name" value="ALPHA-KETOGLUTARATE-DEPENDENT DIOXYGENASE ALKB HOMOLOG 4"/>
    <property type="match status" value="1"/>
</dbReference>
<feature type="non-terminal residue" evidence="5">
    <location>
        <position position="1"/>
    </location>
</feature>
<dbReference type="PROSITE" id="PS51471">
    <property type="entry name" value="FE2OG_OXY"/>
    <property type="match status" value="1"/>
</dbReference>
<dbReference type="GO" id="GO:0032451">
    <property type="term" value="F:demethylase activity"/>
    <property type="evidence" value="ECO:0007669"/>
    <property type="project" value="TreeGrafter"/>
</dbReference>
<dbReference type="GO" id="GO:0046872">
    <property type="term" value="F:metal ion binding"/>
    <property type="evidence" value="ECO:0007669"/>
    <property type="project" value="UniProtKB-KW"/>
</dbReference>
<dbReference type="SUPFAM" id="SSF51197">
    <property type="entry name" value="Clavaminate synthase-like"/>
    <property type="match status" value="1"/>
</dbReference>
<keyword evidence="2" id="KW-0560">Oxidoreductase</keyword>